<comment type="caution">
    <text evidence="3">The sequence shown here is derived from an EMBL/GenBank/DDBJ whole genome shotgun (WGS) entry which is preliminary data.</text>
</comment>
<keyword evidence="4" id="KW-1185">Reference proteome</keyword>
<dbReference type="GO" id="GO:0016787">
    <property type="term" value="F:hydrolase activity"/>
    <property type="evidence" value="ECO:0007669"/>
    <property type="project" value="UniProtKB-KW"/>
</dbReference>
<dbReference type="CDD" id="cd12797">
    <property type="entry name" value="M23_peptidase"/>
    <property type="match status" value="1"/>
</dbReference>
<proteinExistence type="predicted"/>
<dbReference type="RefSeq" id="WP_386705517.1">
    <property type="nucleotide sequence ID" value="NZ_JBHRYF010000001.1"/>
</dbReference>
<feature type="chain" id="PRO_5045966424" evidence="1">
    <location>
        <begin position="35"/>
        <end position="286"/>
    </location>
</feature>
<keyword evidence="3" id="KW-0378">Hydrolase</keyword>
<sequence>MRRFLPLGPGSRLRHARLALLAVFGLATCLWAPAAPPADDVRLRIEAGDGAYLAWADNTLAGPVEVMLHSDRSDVAGEPALPARATVPANASVLVARLHRRAGAQDGGLGLRLDTVPGSVNARPRDYEYLFPLQLPEPRIEQAWGGHYSHADVENRHAVDFAAPPGTTVFAAREGVVMQVEMASAAANGQHGDANLIRILHPDGSMAVYAHLARDGALVRSGQRVRRGQPIGLSGNSGQSAGPHLHFAVQANRGMQLASLPFRMFGPGGILRFSEPAMEGDSDSSL</sequence>
<dbReference type="Gene3D" id="2.70.70.10">
    <property type="entry name" value="Glucose Permease (Domain IIA)"/>
    <property type="match status" value="1"/>
</dbReference>
<dbReference type="InterPro" id="IPR016047">
    <property type="entry name" value="M23ase_b-sheet_dom"/>
</dbReference>
<name>A0ABV7UPT5_9GAMM</name>
<protein>
    <submittedName>
        <fullName evidence="3">M23 family metallopeptidase</fullName>
        <ecNumber evidence="3">3.4.24.-</ecNumber>
    </submittedName>
</protein>
<dbReference type="SUPFAM" id="SSF51261">
    <property type="entry name" value="Duplicated hybrid motif"/>
    <property type="match status" value="1"/>
</dbReference>
<dbReference type="InterPro" id="IPR011055">
    <property type="entry name" value="Dup_hybrid_motif"/>
</dbReference>
<reference evidence="4" key="1">
    <citation type="journal article" date="2019" name="Int. J. Syst. Evol. Microbiol.">
        <title>The Global Catalogue of Microorganisms (GCM) 10K type strain sequencing project: providing services to taxonomists for standard genome sequencing and annotation.</title>
        <authorList>
            <consortium name="The Broad Institute Genomics Platform"/>
            <consortium name="The Broad Institute Genome Sequencing Center for Infectious Disease"/>
            <person name="Wu L."/>
            <person name="Ma J."/>
        </authorList>
    </citation>
    <scope>NUCLEOTIDE SEQUENCE [LARGE SCALE GENOMIC DNA]</scope>
    <source>
        <strain evidence="4">KCTC 42211</strain>
    </source>
</reference>
<evidence type="ECO:0000313" key="4">
    <source>
        <dbReference type="Proteomes" id="UP001595724"/>
    </source>
</evidence>
<dbReference type="InterPro" id="IPR050570">
    <property type="entry name" value="Cell_wall_metabolism_enzyme"/>
</dbReference>
<evidence type="ECO:0000313" key="3">
    <source>
        <dbReference type="EMBL" id="MFC3658766.1"/>
    </source>
</evidence>
<dbReference type="PANTHER" id="PTHR21666">
    <property type="entry name" value="PEPTIDASE-RELATED"/>
    <property type="match status" value="1"/>
</dbReference>
<gene>
    <name evidence="3" type="ORF">ACFOM9_01575</name>
</gene>
<dbReference type="PANTHER" id="PTHR21666:SF294">
    <property type="entry name" value="PEPTIDASE M23"/>
    <property type="match status" value="1"/>
</dbReference>
<keyword evidence="1" id="KW-0732">Signal</keyword>
<feature type="domain" description="M23ase beta-sheet core" evidence="2">
    <location>
        <begin position="157"/>
        <end position="252"/>
    </location>
</feature>
<evidence type="ECO:0000259" key="2">
    <source>
        <dbReference type="Pfam" id="PF01551"/>
    </source>
</evidence>
<organism evidence="3 4">
    <name type="scientific">Luteimonas notoginsengisoli</name>
    <dbReference type="NCBI Taxonomy" id="1578200"/>
    <lineage>
        <taxon>Bacteria</taxon>
        <taxon>Pseudomonadati</taxon>
        <taxon>Pseudomonadota</taxon>
        <taxon>Gammaproteobacteria</taxon>
        <taxon>Lysobacterales</taxon>
        <taxon>Lysobacteraceae</taxon>
        <taxon>Luteimonas</taxon>
    </lineage>
</organism>
<dbReference type="EC" id="3.4.24.-" evidence="3"/>
<accession>A0ABV7UPT5</accession>
<dbReference type="Proteomes" id="UP001595724">
    <property type="component" value="Unassembled WGS sequence"/>
</dbReference>
<dbReference type="EMBL" id="JBHRYF010000001">
    <property type="protein sequence ID" value="MFC3658766.1"/>
    <property type="molecule type" value="Genomic_DNA"/>
</dbReference>
<dbReference type="Pfam" id="PF01551">
    <property type="entry name" value="Peptidase_M23"/>
    <property type="match status" value="1"/>
</dbReference>
<feature type="signal peptide" evidence="1">
    <location>
        <begin position="1"/>
        <end position="34"/>
    </location>
</feature>
<evidence type="ECO:0000256" key="1">
    <source>
        <dbReference type="SAM" id="SignalP"/>
    </source>
</evidence>